<feature type="compositionally biased region" description="Basic and acidic residues" evidence="1">
    <location>
        <begin position="104"/>
        <end position="116"/>
    </location>
</feature>
<organism evidence="2 3">
    <name type="scientific">Cladophialophora carrionii</name>
    <dbReference type="NCBI Taxonomy" id="86049"/>
    <lineage>
        <taxon>Eukaryota</taxon>
        <taxon>Fungi</taxon>
        <taxon>Dikarya</taxon>
        <taxon>Ascomycota</taxon>
        <taxon>Pezizomycotina</taxon>
        <taxon>Eurotiomycetes</taxon>
        <taxon>Chaetothyriomycetidae</taxon>
        <taxon>Chaetothyriales</taxon>
        <taxon>Herpotrichiellaceae</taxon>
        <taxon>Cladophialophora</taxon>
    </lineage>
</organism>
<keyword evidence="3" id="KW-1185">Reference proteome</keyword>
<dbReference type="VEuPathDB" id="FungiDB:CLCR_02167"/>
<evidence type="ECO:0000313" key="3">
    <source>
        <dbReference type="Proteomes" id="UP000094526"/>
    </source>
</evidence>
<evidence type="ECO:0000256" key="1">
    <source>
        <dbReference type="SAM" id="MobiDB-lite"/>
    </source>
</evidence>
<comment type="caution">
    <text evidence="2">The sequence shown here is derived from an EMBL/GenBank/DDBJ whole genome shotgun (WGS) entry which is preliminary data.</text>
</comment>
<feature type="region of interest" description="Disordered" evidence="1">
    <location>
        <begin position="57"/>
        <end position="116"/>
    </location>
</feature>
<proteinExistence type="predicted"/>
<accession>A0A1C1CDA9</accession>
<protein>
    <submittedName>
        <fullName evidence="2">Uncharacterized protein</fullName>
    </submittedName>
</protein>
<dbReference type="AlphaFoldDB" id="A0A1C1CDA9"/>
<dbReference type="EMBL" id="LGRB01000015">
    <property type="protein sequence ID" value="OCT46461.1"/>
    <property type="molecule type" value="Genomic_DNA"/>
</dbReference>
<name>A0A1C1CDA9_9EURO</name>
<dbReference type="Proteomes" id="UP000094526">
    <property type="component" value="Unassembled WGS sequence"/>
</dbReference>
<sequence length="116" mass="12513">MLPDSEIDWLSKHMLGDIPATDIAFVDTSGTQRSLYAEETRKPPLLLPRRPSAAAAAAVAARTVPRDIRNTGPGTGSRGHGDLGSSSSSSIRPDRCSATDPFEPIEHDLFEKQHPH</sequence>
<reference evidence="3" key="1">
    <citation type="submission" date="2015-07" db="EMBL/GenBank/DDBJ databases">
        <authorList>
            <person name="Teixeira M.M."/>
            <person name="Souza R.C."/>
            <person name="Almeida L.G."/>
            <person name="Vicente V.A."/>
            <person name="de Hoog S."/>
            <person name="Bocca A.L."/>
            <person name="de Almeida S.R."/>
            <person name="Vasconcelos A.T."/>
            <person name="Felipe M.S."/>
        </authorList>
    </citation>
    <scope>NUCLEOTIDE SEQUENCE [LARGE SCALE GENOMIC DNA]</scope>
    <source>
        <strain evidence="3">KSF</strain>
    </source>
</reference>
<gene>
    <name evidence="2" type="ORF">CLCR_02167</name>
</gene>
<evidence type="ECO:0000313" key="2">
    <source>
        <dbReference type="EMBL" id="OCT46461.1"/>
    </source>
</evidence>